<dbReference type="AlphaFoldDB" id="A0A5M3WEZ7"/>
<comment type="similarity">
    <text evidence="2 4">Belongs to the Nudix hydrolase family.</text>
</comment>
<reference evidence="6 7" key="1">
    <citation type="submission" date="2019-10" db="EMBL/GenBank/DDBJ databases">
        <title>Whole genome shotgun sequence of Acrocarpospora macrocephala NBRC 16266.</title>
        <authorList>
            <person name="Ichikawa N."/>
            <person name="Kimura A."/>
            <person name="Kitahashi Y."/>
            <person name="Komaki H."/>
            <person name="Oguchi A."/>
        </authorList>
    </citation>
    <scope>NUCLEOTIDE SEQUENCE [LARGE SCALE GENOMIC DNA]</scope>
    <source>
        <strain evidence="6 7">NBRC 16266</strain>
    </source>
</reference>
<protein>
    <submittedName>
        <fullName evidence="6">NUDIX hydrolase</fullName>
    </submittedName>
</protein>
<dbReference type="RefSeq" id="WP_218040835.1">
    <property type="nucleotide sequence ID" value="NZ_BAAAHL010000029.1"/>
</dbReference>
<dbReference type="GO" id="GO:0016787">
    <property type="term" value="F:hydrolase activity"/>
    <property type="evidence" value="ECO:0007669"/>
    <property type="project" value="UniProtKB-KW"/>
</dbReference>
<dbReference type="InterPro" id="IPR020476">
    <property type="entry name" value="Nudix_hydrolase"/>
</dbReference>
<evidence type="ECO:0000256" key="2">
    <source>
        <dbReference type="ARBA" id="ARBA00005582"/>
    </source>
</evidence>
<dbReference type="Pfam" id="PF00293">
    <property type="entry name" value="NUDIX"/>
    <property type="match status" value="1"/>
</dbReference>
<name>A0A5M3WEZ7_9ACTN</name>
<dbReference type="PRINTS" id="PR00502">
    <property type="entry name" value="NUDIXFAMILY"/>
</dbReference>
<comment type="cofactor">
    <cofactor evidence="1">
        <name>Mg(2+)</name>
        <dbReference type="ChEBI" id="CHEBI:18420"/>
    </cofactor>
</comment>
<proteinExistence type="inferred from homology"/>
<feature type="domain" description="Nudix hydrolase" evidence="5">
    <location>
        <begin position="26"/>
        <end position="151"/>
    </location>
</feature>
<dbReference type="PANTHER" id="PTHR43046:SF16">
    <property type="entry name" value="ADP-RIBOSE PYROPHOSPHATASE YJHB-RELATED"/>
    <property type="match status" value="1"/>
</dbReference>
<dbReference type="SUPFAM" id="SSF55811">
    <property type="entry name" value="Nudix"/>
    <property type="match status" value="1"/>
</dbReference>
<dbReference type="PROSITE" id="PS51462">
    <property type="entry name" value="NUDIX"/>
    <property type="match status" value="1"/>
</dbReference>
<evidence type="ECO:0000313" key="6">
    <source>
        <dbReference type="EMBL" id="GES06820.1"/>
    </source>
</evidence>
<dbReference type="Gene3D" id="3.90.79.10">
    <property type="entry name" value="Nucleoside Triphosphate Pyrophosphohydrolase"/>
    <property type="match status" value="1"/>
</dbReference>
<evidence type="ECO:0000256" key="3">
    <source>
        <dbReference type="ARBA" id="ARBA00022801"/>
    </source>
</evidence>
<evidence type="ECO:0000256" key="1">
    <source>
        <dbReference type="ARBA" id="ARBA00001946"/>
    </source>
</evidence>
<dbReference type="EMBL" id="BLAE01000004">
    <property type="protein sequence ID" value="GES06820.1"/>
    <property type="molecule type" value="Genomic_DNA"/>
</dbReference>
<gene>
    <name evidence="6" type="ORF">Amac_004150</name>
</gene>
<dbReference type="PANTHER" id="PTHR43046">
    <property type="entry name" value="GDP-MANNOSE MANNOSYL HYDROLASE"/>
    <property type="match status" value="1"/>
</dbReference>
<dbReference type="InterPro" id="IPR015797">
    <property type="entry name" value="NUDIX_hydrolase-like_dom_sf"/>
</dbReference>
<dbReference type="PROSITE" id="PS00893">
    <property type="entry name" value="NUDIX_BOX"/>
    <property type="match status" value="1"/>
</dbReference>
<sequence>MNALIAKLWRLVKPVQWRLLWVVSAKFMCGVTGVVRAEDGRVLLLRHRLWPVERPWGFPSGCAKKGERHEDTIVREVREETGLTVEVGRLLKVNSGFKLRIEVYYEATLIGGLDGLVLDEREILEARLFEPDELPAGMPDGHRELLQLVTR</sequence>
<dbReference type="Proteomes" id="UP000331127">
    <property type="component" value="Unassembled WGS sequence"/>
</dbReference>
<organism evidence="6 7">
    <name type="scientific">Acrocarpospora macrocephala</name>
    <dbReference type="NCBI Taxonomy" id="150177"/>
    <lineage>
        <taxon>Bacteria</taxon>
        <taxon>Bacillati</taxon>
        <taxon>Actinomycetota</taxon>
        <taxon>Actinomycetes</taxon>
        <taxon>Streptosporangiales</taxon>
        <taxon>Streptosporangiaceae</taxon>
        <taxon>Acrocarpospora</taxon>
    </lineage>
</organism>
<dbReference type="InterPro" id="IPR020084">
    <property type="entry name" value="NUDIX_hydrolase_CS"/>
</dbReference>
<evidence type="ECO:0000259" key="5">
    <source>
        <dbReference type="PROSITE" id="PS51462"/>
    </source>
</evidence>
<dbReference type="InterPro" id="IPR000086">
    <property type="entry name" value="NUDIX_hydrolase_dom"/>
</dbReference>
<comment type="caution">
    <text evidence="6">The sequence shown here is derived from an EMBL/GenBank/DDBJ whole genome shotgun (WGS) entry which is preliminary data.</text>
</comment>
<keyword evidence="3 4" id="KW-0378">Hydrolase</keyword>
<keyword evidence="7" id="KW-1185">Reference proteome</keyword>
<accession>A0A5M3WEZ7</accession>
<evidence type="ECO:0000256" key="4">
    <source>
        <dbReference type="RuleBase" id="RU003476"/>
    </source>
</evidence>
<evidence type="ECO:0000313" key="7">
    <source>
        <dbReference type="Proteomes" id="UP000331127"/>
    </source>
</evidence>